<feature type="region of interest" description="Disordered" evidence="1">
    <location>
        <begin position="246"/>
        <end position="265"/>
    </location>
</feature>
<evidence type="ECO:0000313" key="3">
    <source>
        <dbReference type="Proteomes" id="UP001143981"/>
    </source>
</evidence>
<dbReference type="OrthoDB" id="774557at2759"/>
<dbReference type="AlphaFoldDB" id="A0A9W7Y9I6"/>
<dbReference type="EMBL" id="JANBOI010001440">
    <property type="protein sequence ID" value="KAJ1726645.1"/>
    <property type="molecule type" value="Genomic_DNA"/>
</dbReference>
<keyword evidence="3" id="KW-1185">Reference proteome</keyword>
<dbReference type="InterPro" id="IPR029005">
    <property type="entry name" value="LIM-bd/SEUSS"/>
</dbReference>
<proteinExistence type="predicted"/>
<gene>
    <name evidence="2" type="ORF">LPJ61_005047</name>
</gene>
<evidence type="ECO:0000256" key="1">
    <source>
        <dbReference type="SAM" id="MobiDB-lite"/>
    </source>
</evidence>
<accession>A0A9W7Y9I6</accession>
<feature type="non-terminal residue" evidence="2">
    <location>
        <position position="265"/>
    </location>
</feature>
<name>A0A9W7Y9I6_9FUNG</name>
<dbReference type="Pfam" id="PF01803">
    <property type="entry name" value="LIM_bind"/>
    <property type="match status" value="1"/>
</dbReference>
<dbReference type="Proteomes" id="UP001143981">
    <property type="component" value="Unassembled WGS sequence"/>
</dbReference>
<comment type="caution">
    <text evidence="2">The sequence shown here is derived from an EMBL/GenBank/DDBJ whole genome shotgun (WGS) entry which is preliminary data.</text>
</comment>
<evidence type="ECO:0000313" key="2">
    <source>
        <dbReference type="EMBL" id="KAJ1726645.1"/>
    </source>
</evidence>
<protein>
    <submittedName>
        <fullName evidence="2">Uncharacterized protein</fullName>
    </submittedName>
</protein>
<sequence>MPQHLVQPREVLGLGMERLMAFHSMLAPSAEEHGLEYWNSAIAESFCDSGSVRLDFGAQSYDMPVATAGWFYHRLFSEGAVVSIHIALNDPSVHRLPNQASIISFHGVLMTTTYTGGRRVLETGELRVIFDHAFYIRVWAFTSNDAGICMPRKRPSGSDDAFIRTADATIARILDWPKDPPAPRRRKSAHGKQQPDEFPLPACALQHLEIATTMGLMQDLIRVQIQNPDSDMDVLSLWMATVNPKPLAAQPSTRTATTERKRQRR</sequence>
<feature type="region of interest" description="Disordered" evidence="1">
    <location>
        <begin position="175"/>
        <end position="198"/>
    </location>
</feature>
<organism evidence="2 3">
    <name type="scientific">Coemansia biformis</name>
    <dbReference type="NCBI Taxonomy" id="1286918"/>
    <lineage>
        <taxon>Eukaryota</taxon>
        <taxon>Fungi</taxon>
        <taxon>Fungi incertae sedis</taxon>
        <taxon>Zoopagomycota</taxon>
        <taxon>Kickxellomycotina</taxon>
        <taxon>Kickxellomycetes</taxon>
        <taxon>Kickxellales</taxon>
        <taxon>Kickxellaceae</taxon>
        <taxon>Coemansia</taxon>
    </lineage>
</organism>
<reference evidence="2" key="1">
    <citation type="submission" date="2022-07" db="EMBL/GenBank/DDBJ databases">
        <title>Phylogenomic reconstructions and comparative analyses of Kickxellomycotina fungi.</title>
        <authorList>
            <person name="Reynolds N.K."/>
            <person name="Stajich J.E."/>
            <person name="Barry K."/>
            <person name="Grigoriev I.V."/>
            <person name="Crous P."/>
            <person name="Smith M.E."/>
        </authorList>
    </citation>
    <scope>NUCLEOTIDE SEQUENCE</scope>
    <source>
        <strain evidence="2">BCRC 34381</strain>
    </source>
</reference>